<evidence type="ECO:0000256" key="1">
    <source>
        <dbReference type="ARBA" id="ARBA00022737"/>
    </source>
</evidence>
<dbReference type="EMBL" id="SDRB02004202">
    <property type="protein sequence ID" value="THG16200.1"/>
    <property type="molecule type" value="Genomic_DNA"/>
</dbReference>
<sequence length="544" mass="61022">MPPKLGHLTLLRTLSLVVVVKSSGHRVVELQCLDLGGELYIRHLERVRNSMDAKEANLVGKQNLRVLRLSWGHDSESESQANVEQLLESFEPHPNVEELFIDNYRGAHFPLWMRDSILKNIVSIVLLSGRNCLELLAFGQLPSLRRLLISEMDYVEYIDNYFPSGSPVRGFPALEVLRISKLPNLVGLSREEGREILPCLHQIYISNCPKLTLSRLSSPKLLNVWSSSNVELSSISNLKNLTTLSVDGGDMISFPEEMLQNLTVLESLQIRSFSQLRVLPTNLESLVSLKSLSIMRCHEIESLPDHGLRSLKSLQRLTIDNCNNLSALSESLGHLTALEELQVHGCPKLVTLPDSIKHLVSLRHLNICGSPGSWYAGDLVICAELKTLPEALKHVPALQSLSISRYPEVTSLPEWLGNLTSLQSLRIGYYPKIPSLPHGFQRLTNLQTLSIYGYCPKLVRRCQKEKGDDWYKIAHIPEINLDEINEIEHIESSMIRRLLFDFVFMIAGAARLSGHNDSSMIAASFEVVVALDTLLARNILGCLL</sequence>
<dbReference type="SUPFAM" id="SSF52047">
    <property type="entry name" value="RNI-like"/>
    <property type="match status" value="1"/>
</dbReference>
<evidence type="ECO:0008006" key="7">
    <source>
        <dbReference type="Google" id="ProtNLM"/>
    </source>
</evidence>
<comment type="caution">
    <text evidence="5">The sequence shown here is derived from an EMBL/GenBank/DDBJ whole genome shotgun (WGS) entry which is preliminary data.</text>
</comment>
<protein>
    <recommendedName>
        <fullName evidence="7">NB-ARC domain-containing protein</fullName>
    </recommendedName>
</protein>
<dbReference type="Pfam" id="PF23598">
    <property type="entry name" value="LRR_14"/>
    <property type="match status" value="1"/>
</dbReference>
<dbReference type="Proteomes" id="UP000306102">
    <property type="component" value="Unassembled WGS sequence"/>
</dbReference>
<evidence type="ECO:0000313" key="5">
    <source>
        <dbReference type="EMBL" id="THG16200.1"/>
    </source>
</evidence>
<evidence type="ECO:0000256" key="2">
    <source>
        <dbReference type="SAM" id="SignalP"/>
    </source>
</evidence>
<feature type="signal peptide" evidence="2">
    <location>
        <begin position="1"/>
        <end position="24"/>
    </location>
</feature>
<dbReference type="Gene3D" id="3.80.10.10">
    <property type="entry name" value="Ribonuclease Inhibitor"/>
    <property type="match status" value="3"/>
</dbReference>
<dbReference type="InterPro" id="IPR055414">
    <property type="entry name" value="LRR_R13L4/SHOC2-like"/>
</dbReference>
<gene>
    <name evidence="5" type="ORF">TEA_028311</name>
</gene>
<name>A0A4S4EI65_CAMSN</name>
<dbReference type="PANTHER" id="PTHR47186">
    <property type="entry name" value="LEUCINE-RICH REPEAT-CONTAINING PROTEIN 57"/>
    <property type="match status" value="1"/>
</dbReference>
<reference evidence="5 6" key="1">
    <citation type="journal article" date="2018" name="Proc. Natl. Acad. Sci. U.S.A.">
        <title>Draft genome sequence of Camellia sinensis var. sinensis provides insights into the evolution of the tea genome and tea quality.</title>
        <authorList>
            <person name="Wei C."/>
            <person name="Yang H."/>
            <person name="Wang S."/>
            <person name="Zhao J."/>
            <person name="Liu C."/>
            <person name="Gao L."/>
            <person name="Xia E."/>
            <person name="Lu Y."/>
            <person name="Tai Y."/>
            <person name="She G."/>
            <person name="Sun J."/>
            <person name="Cao H."/>
            <person name="Tong W."/>
            <person name="Gao Q."/>
            <person name="Li Y."/>
            <person name="Deng W."/>
            <person name="Jiang X."/>
            <person name="Wang W."/>
            <person name="Chen Q."/>
            <person name="Zhang S."/>
            <person name="Li H."/>
            <person name="Wu J."/>
            <person name="Wang P."/>
            <person name="Li P."/>
            <person name="Shi C."/>
            <person name="Zheng F."/>
            <person name="Jian J."/>
            <person name="Huang B."/>
            <person name="Shan D."/>
            <person name="Shi M."/>
            <person name="Fang C."/>
            <person name="Yue Y."/>
            <person name="Li F."/>
            <person name="Li D."/>
            <person name="Wei S."/>
            <person name="Han B."/>
            <person name="Jiang C."/>
            <person name="Yin Y."/>
            <person name="Xia T."/>
            <person name="Zhang Z."/>
            <person name="Bennetzen J.L."/>
            <person name="Zhao S."/>
            <person name="Wan X."/>
        </authorList>
    </citation>
    <scope>NUCLEOTIDE SEQUENCE [LARGE SCALE GENOMIC DNA]</scope>
    <source>
        <strain evidence="6">cv. Shuchazao</strain>
        <tissue evidence="5">Leaf</tissue>
    </source>
</reference>
<dbReference type="SUPFAM" id="SSF52058">
    <property type="entry name" value="L domain-like"/>
    <property type="match status" value="1"/>
</dbReference>
<dbReference type="AlphaFoldDB" id="A0A4S4EI65"/>
<feature type="domain" description="Disease resistance R13L4/SHOC-2-like LRR" evidence="3">
    <location>
        <begin position="226"/>
        <end position="369"/>
    </location>
</feature>
<dbReference type="PANTHER" id="PTHR47186:SF3">
    <property type="entry name" value="OS09G0267800 PROTEIN"/>
    <property type="match status" value="1"/>
</dbReference>
<feature type="chain" id="PRO_5020568149" description="NB-ARC domain-containing protein" evidence="2">
    <location>
        <begin position="25"/>
        <end position="544"/>
    </location>
</feature>
<keyword evidence="6" id="KW-1185">Reference proteome</keyword>
<dbReference type="InterPro" id="IPR056789">
    <property type="entry name" value="LRR_R13L1-DRL21"/>
</dbReference>
<organism evidence="5 6">
    <name type="scientific">Camellia sinensis var. sinensis</name>
    <name type="common">China tea</name>
    <dbReference type="NCBI Taxonomy" id="542762"/>
    <lineage>
        <taxon>Eukaryota</taxon>
        <taxon>Viridiplantae</taxon>
        <taxon>Streptophyta</taxon>
        <taxon>Embryophyta</taxon>
        <taxon>Tracheophyta</taxon>
        <taxon>Spermatophyta</taxon>
        <taxon>Magnoliopsida</taxon>
        <taxon>eudicotyledons</taxon>
        <taxon>Gunneridae</taxon>
        <taxon>Pentapetalae</taxon>
        <taxon>asterids</taxon>
        <taxon>Ericales</taxon>
        <taxon>Theaceae</taxon>
        <taxon>Camellia</taxon>
    </lineage>
</organism>
<evidence type="ECO:0000259" key="3">
    <source>
        <dbReference type="Pfam" id="PF23598"/>
    </source>
</evidence>
<dbReference type="InterPro" id="IPR032675">
    <property type="entry name" value="LRR_dom_sf"/>
</dbReference>
<evidence type="ECO:0000259" key="4">
    <source>
        <dbReference type="Pfam" id="PF25019"/>
    </source>
</evidence>
<proteinExistence type="predicted"/>
<dbReference type="STRING" id="542762.A0A4S4EI65"/>
<feature type="domain" description="R13L1/DRL21-like LRR repeat region" evidence="4">
    <location>
        <begin position="29"/>
        <end position="152"/>
    </location>
</feature>
<evidence type="ECO:0000313" key="6">
    <source>
        <dbReference type="Proteomes" id="UP000306102"/>
    </source>
</evidence>
<accession>A0A4S4EI65</accession>
<dbReference type="Pfam" id="PF25019">
    <property type="entry name" value="LRR_R13L1-DRL21"/>
    <property type="match status" value="1"/>
</dbReference>
<keyword evidence="2" id="KW-0732">Signal</keyword>
<keyword evidence="1" id="KW-0677">Repeat</keyword>